<dbReference type="GO" id="GO:0034475">
    <property type="term" value="P:U4 snRNA 3'-end processing"/>
    <property type="evidence" value="ECO:0007669"/>
    <property type="project" value="TreeGrafter"/>
</dbReference>
<dbReference type="SUPFAM" id="SSF55666">
    <property type="entry name" value="Ribonuclease PH domain 2-like"/>
    <property type="match status" value="1"/>
</dbReference>
<dbReference type="InterPro" id="IPR027408">
    <property type="entry name" value="PNPase/RNase_PH_dom_sf"/>
</dbReference>
<name>A0A7S3VGE3_9STRA</name>
<sequence length="342" mass="36175">MPSVNTTLSNCYLPLPATKPSSQIDPCHRPDGSGSGNKSNKPRIRNAKTLRLLSIDRHILSSSTGSSLIEIGHTKVLCSVHGPRPISSSSSGASNTKGGDDMDSGILNCQIRYAPHFGIRPTSKVMMSHTNLDGYSGGAPLNSTATTPHEIELSSRLQDAIAPSLPLGLLKKNVVDIFVMVLQEDGSAFTSTFNAAVIAASLALADAGVEVYDLVSCFSVAVVPSAVCVFGSDVDINANTGGQEYGNEEDGGGISKVDSNFRLLADPDEEELAITNSGTKGQGGIVTVAMMKNWKEVVFWDQAGRLPSAVAQEAAEMCREGCIIMHRFMRQALIGKQHIATK</sequence>
<organism evidence="4">
    <name type="scientific">Chaetoceros debilis</name>
    <dbReference type="NCBI Taxonomy" id="122233"/>
    <lineage>
        <taxon>Eukaryota</taxon>
        <taxon>Sar</taxon>
        <taxon>Stramenopiles</taxon>
        <taxon>Ochrophyta</taxon>
        <taxon>Bacillariophyta</taxon>
        <taxon>Coscinodiscophyceae</taxon>
        <taxon>Chaetocerotophycidae</taxon>
        <taxon>Chaetocerotales</taxon>
        <taxon>Chaetocerotaceae</taxon>
        <taxon>Chaetoceros</taxon>
    </lineage>
</organism>
<evidence type="ECO:0000256" key="1">
    <source>
        <dbReference type="ARBA" id="ARBA00006678"/>
    </source>
</evidence>
<dbReference type="PANTHER" id="PTHR11953:SF0">
    <property type="entry name" value="EXOSOME COMPLEX COMPONENT RRP41"/>
    <property type="match status" value="1"/>
</dbReference>
<proteinExistence type="inferred from homology"/>
<reference evidence="4" key="1">
    <citation type="submission" date="2021-01" db="EMBL/GenBank/DDBJ databases">
        <authorList>
            <person name="Corre E."/>
            <person name="Pelletier E."/>
            <person name="Niang G."/>
            <person name="Scheremetjew M."/>
            <person name="Finn R."/>
            <person name="Kale V."/>
            <person name="Holt S."/>
            <person name="Cochrane G."/>
            <person name="Meng A."/>
            <person name="Brown T."/>
            <person name="Cohen L."/>
        </authorList>
    </citation>
    <scope>NUCLEOTIDE SEQUENCE</scope>
    <source>
        <strain evidence="4">MM31A-1</strain>
    </source>
</reference>
<dbReference type="GO" id="GO:0071028">
    <property type="term" value="P:nuclear mRNA surveillance"/>
    <property type="evidence" value="ECO:0007669"/>
    <property type="project" value="TreeGrafter"/>
</dbReference>
<dbReference type="AlphaFoldDB" id="A0A7S3VGE3"/>
<accession>A0A7S3VGE3</accession>
<dbReference type="GO" id="GO:0016075">
    <property type="term" value="P:rRNA catabolic process"/>
    <property type="evidence" value="ECO:0007669"/>
    <property type="project" value="TreeGrafter"/>
</dbReference>
<dbReference type="InterPro" id="IPR036345">
    <property type="entry name" value="ExoRNase_PH_dom2_sf"/>
</dbReference>
<dbReference type="InterPro" id="IPR050080">
    <property type="entry name" value="RNase_PH"/>
</dbReference>
<comment type="similarity">
    <text evidence="1">Belongs to the RNase PH family.</text>
</comment>
<dbReference type="InterPro" id="IPR001247">
    <property type="entry name" value="ExoRNase_PH_dom1"/>
</dbReference>
<dbReference type="Gene3D" id="3.30.230.70">
    <property type="entry name" value="GHMP Kinase, N-terminal domain"/>
    <property type="match status" value="1"/>
</dbReference>
<dbReference type="PANTHER" id="PTHR11953">
    <property type="entry name" value="EXOSOME COMPLEX COMPONENT"/>
    <property type="match status" value="1"/>
</dbReference>
<dbReference type="GO" id="GO:0003723">
    <property type="term" value="F:RNA binding"/>
    <property type="evidence" value="ECO:0007669"/>
    <property type="project" value="TreeGrafter"/>
</dbReference>
<evidence type="ECO:0000256" key="2">
    <source>
        <dbReference type="SAM" id="MobiDB-lite"/>
    </source>
</evidence>
<gene>
    <name evidence="4" type="ORF">CDEB00056_LOCUS24262</name>
</gene>
<dbReference type="GO" id="GO:0005730">
    <property type="term" value="C:nucleolus"/>
    <property type="evidence" value="ECO:0007669"/>
    <property type="project" value="TreeGrafter"/>
</dbReference>
<dbReference type="SUPFAM" id="SSF54211">
    <property type="entry name" value="Ribosomal protein S5 domain 2-like"/>
    <property type="match status" value="1"/>
</dbReference>
<dbReference type="InterPro" id="IPR020568">
    <property type="entry name" value="Ribosomal_Su5_D2-typ_SF"/>
</dbReference>
<dbReference type="GO" id="GO:0000177">
    <property type="term" value="C:cytoplasmic exosome (RNase complex)"/>
    <property type="evidence" value="ECO:0007669"/>
    <property type="project" value="TreeGrafter"/>
</dbReference>
<dbReference type="GO" id="GO:0071051">
    <property type="term" value="P:poly(A)-dependent snoRNA 3'-end processing"/>
    <property type="evidence" value="ECO:0007669"/>
    <property type="project" value="TreeGrafter"/>
</dbReference>
<dbReference type="Pfam" id="PF01138">
    <property type="entry name" value="RNase_PH"/>
    <property type="match status" value="1"/>
</dbReference>
<dbReference type="GO" id="GO:0000176">
    <property type="term" value="C:nuclear exosome (RNase complex)"/>
    <property type="evidence" value="ECO:0007669"/>
    <property type="project" value="TreeGrafter"/>
</dbReference>
<evidence type="ECO:0000313" key="4">
    <source>
        <dbReference type="EMBL" id="CAE0479408.1"/>
    </source>
</evidence>
<feature type="region of interest" description="Disordered" evidence="2">
    <location>
        <begin position="15"/>
        <end position="44"/>
    </location>
</feature>
<feature type="domain" description="Exoribonuclease phosphorolytic" evidence="3">
    <location>
        <begin position="50"/>
        <end position="210"/>
    </location>
</feature>
<protein>
    <recommendedName>
        <fullName evidence="3">Exoribonuclease phosphorolytic domain-containing protein</fullName>
    </recommendedName>
</protein>
<evidence type="ECO:0000259" key="3">
    <source>
        <dbReference type="Pfam" id="PF01138"/>
    </source>
</evidence>
<dbReference type="EMBL" id="HBIO01031659">
    <property type="protein sequence ID" value="CAE0479408.1"/>
    <property type="molecule type" value="Transcribed_RNA"/>
</dbReference>